<reference evidence="2 3" key="1">
    <citation type="journal article" date="2012" name="Genome Biol.">
        <title>Genome and low-iron response of an oceanic diatom adapted to chronic iron limitation.</title>
        <authorList>
            <person name="Lommer M."/>
            <person name="Specht M."/>
            <person name="Roy A.S."/>
            <person name="Kraemer L."/>
            <person name="Andreson R."/>
            <person name="Gutowska M.A."/>
            <person name="Wolf J."/>
            <person name="Bergner S.V."/>
            <person name="Schilhabel M.B."/>
            <person name="Klostermeier U.C."/>
            <person name="Beiko R.G."/>
            <person name="Rosenstiel P."/>
            <person name="Hippler M."/>
            <person name="Laroche J."/>
        </authorList>
    </citation>
    <scope>NUCLEOTIDE SEQUENCE [LARGE SCALE GENOMIC DNA]</scope>
    <source>
        <strain evidence="2 3">CCMP1005</strain>
    </source>
</reference>
<keyword evidence="3" id="KW-1185">Reference proteome</keyword>
<feature type="non-terminal residue" evidence="2">
    <location>
        <position position="1"/>
    </location>
</feature>
<sequence length="375" mass="40827">LLRPRLALAASVGAVRRDPDAVAVPLTTNELASKLTIWLGIFVALALLHAAEIAITTLYPWKVREIAEEEERASSAAAGPRGLRHDAVYEPGRPHPGQVRRAVERGLPHGRDALLRRATSQEHRRHQRREGRPAHGPAHQHHGQHCGPPRLRPLHPRQGHAQGIRHTGQGELRRVRLGAPPNRHRRPRLGDHRPLRAGDDQGRAQPTGPEGPRDDEAARRGRGGPPDHVGGVRPGRGAGERILEDTGVRGRDRQHRGHCPCQERPRLLREGVLVDGDYRRPGAFSADGGEEDDEADDAGIDEADGELGRLSFVDPPTGRSVDRYVRSLTGSQRARGVERPAGDEEEEGAHGRGRGRVRRDGGSRLAGGHRGGGAL</sequence>
<dbReference type="Proteomes" id="UP000266841">
    <property type="component" value="Unassembled WGS sequence"/>
</dbReference>
<evidence type="ECO:0000313" key="3">
    <source>
        <dbReference type="Proteomes" id="UP000266841"/>
    </source>
</evidence>
<accession>K0R3C3</accession>
<feature type="compositionally biased region" description="Basic and acidic residues" evidence="1">
    <location>
        <begin position="238"/>
        <end position="251"/>
    </location>
</feature>
<dbReference type="EMBL" id="AGNL01047026">
    <property type="protein sequence ID" value="EJK47358.1"/>
    <property type="molecule type" value="Genomic_DNA"/>
</dbReference>
<comment type="caution">
    <text evidence="2">The sequence shown here is derived from an EMBL/GenBank/DDBJ whole genome shotgun (WGS) entry which is preliminary data.</text>
</comment>
<organism evidence="2 3">
    <name type="scientific">Thalassiosira oceanica</name>
    <name type="common">Marine diatom</name>
    <dbReference type="NCBI Taxonomy" id="159749"/>
    <lineage>
        <taxon>Eukaryota</taxon>
        <taxon>Sar</taxon>
        <taxon>Stramenopiles</taxon>
        <taxon>Ochrophyta</taxon>
        <taxon>Bacillariophyta</taxon>
        <taxon>Coscinodiscophyceae</taxon>
        <taxon>Thalassiosirophycidae</taxon>
        <taxon>Thalassiosirales</taxon>
        <taxon>Thalassiosiraceae</taxon>
        <taxon>Thalassiosira</taxon>
    </lineage>
</organism>
<evidence type="ECO:0000313" key="2">
    <source>
        <dbReference type="EMBL" id="EJK47358.1"/>
    </source>
</evidence>
<dbReference type="AlphaFoldDB" id="K0R3C3"/>
<protein>
    <submittedName>
        <fullName evidence="2">Uncharacterized protein</fullName>
    </submittedName>
</protein>
<proteinExistence type="predicted"/>
<gene>
    <name evidence="2" type="ORF">THAOC_33923</name>
</gene>
<name>K0R3C3_THAOC</name>
<feature type="region of interest" description="Disordered" evidence="1">
    <location>
        <begin position="71"/>
        <end position="262"/>
    </location>
</feature>
<feature type="compositionally biased region" description="Basic and acidic residues" evidence="1">
    <location>
        <begin position="101"/>
        <end position="122"/>
    </location>
</feature>
<feature type="compositionally biased region" description="Gly residues" evidence="1">
    <location>
        <begin position="364"/>
        <end position="375"/>
    </location>
</feature>
<feature type="compositionally biased region" description="Basic and acidic residues" evidence="1">
    <location>
        <begin position="188"/>
        <end position="202"/>
    </location>
</feature>
<feature type="region of interest" description="Disordered" evidence="1">
    <location>
        <begin position="277"/>
        <end position="375"/>
    </location>
</feature>
<evidence type="ECO:0000256" key="1">
    <source>
        <dbReference type="SAM" id="MobiDB-lite"/>
    </source>
</evidence>
<feature type="compositionally biased region" description="Acidic residues" evidence="1">
    <location>
        <begin position="288"/>
        <end position="305"/>
    </location>
</feature>